<keyword evidence="7" id="KW-0057">Aromatic amino acid biosynthesis</keyword>
<feature type="domain" description="Indole-3-glycerol phosphate synthase" evidence="9">
    <location>
        <begin position="6"/>
        <end position="159"/>
    </location>
</feature>
<keyword evidence="4" id="KW-0028">Amino-acid biosynthesis</keyword>
<evidence type="ECO:0000256" key="7">
    <source>
        <dbReference type="ARBA" id="ARBA00023141"/>
    </source>
</evidence>
<dbReference type="PANTHER" id="PTHR22854">
    <property type="entry name" value="TRYPTOPHAN BIOSYNTHESIS PROTEIN"/>
    <property type="match status" value="1"/>
</dbReference>
<dbReference type="SUPFAM" id="SSF51366">
    <property type="entry name" value="Ribulose-phoshate binding barrel"/>
    <property type="match status" value="1"/>
</dbReference>
<proteinExistence type="predicted"/>
<keyword evidence="5" id="KW-0210">Decarboxylase</keyword>
<evidence type="ECO:0000256" key="1">
    <source>
        <dbReference type="ARBA" id="ARBA00001633"/>
    </source>
</evidence>
<dbReference type="InterPro" id="IPR045186">
    <property type="entry name" value="Indole-3-glycerol_P_synth"/>
</dbReference>
<dbReference type="Pfam" id="PF00218">
    <property type="entry name" value="IGPS"/>
    <property type="match status" value="1"/>
</dbReference>
<dbReference type="CDD" id="cd00331">
    <property type="entry name" value="IGPS"/>
    <property type="match status" value="1"/>
</dbReference>
<dbReference type="PANTHER" id="PTHR22854:SF2">
    <property type="entry name" value="INDOLE-3-GLYCEROL-PHOSPHATE SYNTHASE"/>
    <property type="match status" value="1"/>
</dbReference>
<evidence type="ECO:0000256" key="3">
    <source>
        <dbReference type="ARBA" id="ARBA00012362"/>
    </source>
</evidence>
<dbReference type="EC" id="4.1.1.48" evidence="3"/>
<dbReference type="InterPro" id="IPR011060">
    <property type="entry name" value="RibuloseP-bd_barrel"/>
</dbReference>
<comment type="pathway">
    <text evidence="2">Amino-acid biosynthesis; L-tryptophan biosynthesis; L-tryptophan from chorismate: step 4/5.</text>
</comment>
<evidence type="ECO:0000256" key="2">
    <source>
        <dbReference type="ARBA" id="ARBA00004696"/>
    </source>
</evidence>
<dbReference type="PROSITE" id="PS00614">
    <property type="entry name" value="IGPS"/>
    <property type="match status" value="1"/>
</dbReference>
<dbReference type="GO" id="GO:0004425">
    <property type="term" value="F:indole-3-glycerol-phosphate synthase activity"/>
    <property type="evidence" value="ECO:0007669"/>
    <property type="project" value="UniProtKB-EC"/>
</dbReference>
<evidence type="ECO:0000256" key="8">
    <source>
        <dbReference type="ARBA" id="ARBA00023239"/>
    </source>
</evidence>
<dbReference type="Gene3D" id="3.20.20.70">
    <property type="entry name" value="Aldolase class I"/>
    <property type="match status" value="1"/>
</dbReference>
<dbReference type="GO" id="GO:0004640">
    <property type="term" value="F:phosphoribosylanthranilate isomerase activity"/>
    <property type="evidence" value="ECO:0007669"/>
    <property type="project" value="TreeGrafter"/>
</dbReference>
<evidence type="ECO:0000256" key="4">
    <source>
        <dbReference type="ARBA" id="ARBA00022605"/>
    </source>
</evidence>
<dbReference type="UniPathway" id="UPA00035">
    <property type="reaction ID" value="UER00043"/>
</dbReference>
<keyword evidence="8" id="KW-0456">Lyase</keyword>
<dbReference type="EMBL" id="UINC01028023">
    <property type="protein sequence ID" value="SVB08285.1"/>
    <property type="molecule type" value="Genomic_DNA"/>
</dbReference>
<evidence type="ECO:0000256" key="6">
    <source>
        <dbReference type="ARBA" id="ARBA00022822"/>
    </source>
</evidence>
<name>A0A382B3F1_9ZZZZ</name>
<dbReference type="InterPro" id="IPR013785">
    <property type="entry name" value="Aldolase_TIM"/>
</dbReference>
<feature type="non-terminal residue" evidence="10">
    <location>
        <position position="160"/>
    </location>
</feature>
<gene>
    <name evidence="10" type="ORF">METZ01_LOCUS161139</name>
</gene>
<evidence type="ECO:0000259" key="9">
    <source>
        <dbReference type="Pfam" id="PF00218"/>
    </source>
</evidence>
<keyword evidence="6" id="KW-0822">Tryptophan biosynthesis</keyword>
<protein>
    <recommendedName>
        <fullName evidence="3">indole-3-glycerol-phosphate synthase</fullName>
        <ecNumber evidence="3">4.1.1.48</ecNumber>
    </recommendedName>
</protein>
<reference evidence="10" key="1">
    <citation type="submission" date="2018-05" db="EMBL/GenBank/DDBJ databases">
        <authorList>
            <person name="Lanie J.A."/>
            <person name="Ng W.-L."/>
            <person name="Kazmierczak K.M."/>
            <person name="Andrzejewski T.M."/>
            <person name="Davidsen T.M."/>
            <person name="Wayne K.J."/>
            <person name="Tettelin H."/>
            <person name="Glass J.I."/>
            <person name="Rusch D."/>
            <person name="Podicherti R."/>
            <person name="Tsui H.-C.T."/>
            <person name="Winkler M.E."/>
        </authorList>
    </citation>
    <scope>NUCLEOTIDE SEQUENCE</scope>
</reference>
<evidence type="ECO:0000256" key="5">
    <source>
        <dbReference type="ARBA" id="ARBA00022793"/>
    </source>
</evidence>
<evidence type="ECO:0000313" key="10">
    <source>
        <dbReference type="EMBL" id="SVB08285.1"/>
    </source>
</evidence>
<accession>A0A382B3F1</accession>
<dbReference type="AlphaFoldDB" id="A0A382B3F1"/>
<dbReference type="InterPro" id="IPR013798">
    <property type="entry name" value="Indole-3-glycerol_P_synth_dom"/>
</dbReference>
<comment type="catalytic activity">
    <reaction evidence="1">
        <text>1-(2-carboxyphenylamino)-1-deoxy-D-ribulose 5-phosphate + H(+) = (1S,2R)-1-C-(indol-3-yl)glycerol 3-phosphate + CO2 + H2O</text>
        <dbReference type="Rhea" id="RHEA:23476"/>
        <dbReference type="ChEBI" id="CHEBI:15377"/>
        <dbReference type="ChEBI" id="CHEBI:15378"/>
        <dbReference type="ChEBI" id="CHEBI:16526"/>
        <dbReference type="ChEBI" id="CHEBI:58613"/>
        <dbReference type="ChEBI" id="CHEBI:58866"/>
        <dbReference type="EC" id="4.1.1.48"/>
    </reaction>
</comment>
<sequence>MRHGILEDIVKKRQRSINAARSTVSLETLVERCKNTTPAISFSKSLLKSDKPALIAEMKRASPSGGILNMSLNPLEQTDIYCQSGASAISVLTETHYFKGTIEDLQTASQQSHKYNVPVLRKDFIIDKYQIFEARQAGADAILLIISILDNDSYKEFYDL</sequence>
<dbReference type="InterPro" id="IPR001468">
    <property type="entry name" value="Indole-3-GlycerolPSynthase_CS"/>
</dbReference>
<dbReference type="GO" id="GO:0000162">
    <property type="term" value="P:L-tryptophan biosynthetic process"/>
    <property type="evidence" value="ECO:0007669"/>
    <property type="project" value="UniProtKB-UniPathway"/>
</dbReference>
<organism evidence="10">
    <name type="scientific">marine metagenome</name>
    <dbReference type="NCBI Taxonomy" id="408172"/>
    <lineage>
        <taxon>unclassified sequences</taxon>
        <taxon>metagenomes</taxon>
        <taxon>ecological metagenomes</taxon>
    </lineage>
</organism>